<evidence type="ECO:0000256" key="2">
    <source>
        <dbReference type="ARBA" id="ARBA00023125"/>
    </source>
</evidence>
<protein>
    <submittedName>
        <fullName evidence="6">LuxR C-terminal-related transcriptional regulator</fullName>
    </submittedName>
</protein>
<evidence type="ECO:0000256" key="4">
    <source>
        <dbReference type="SAM" id="MobiDB-lite"/>
    </source>
</evidence>
<keyword evidence="1" id="KW-0805">Transcription regulation</keyword>
<evidence type="ECO:0000313" key="6">
    <source>
        <dbReference type="EMBL" id="WPJ88599.1"/>
    </source>
</evidence>
<dbReference type="PANTHER" id="PTHR44688">
    <property type="entry name" value="DNA-BINDING TRANSCRIPTIONAL ACTIVATOR DEVR_DOSR"/>
    <property type="match status" value="1"/>
</dbReference>
<dbReference type="EMBL" id="CP138854">
    <property type="protein sequence ID" value="WPJ88599.1"/>
    <property type="molecule type" value="Genomic_DNA"/>
</dbReference>
<dbReference type="Gene3D" id="1.10.10.10">
    <property type="entry name" value="Winged helix-like DNA-binding domain superfamily/Winged helix DNA-binding domain"/>
    <property type="match status" value="1"/>
</dbReference>
<dbReference type="PROSITE" id="PS50043">
    <property type="entry name" value="HTH_LUXR_2"/>
    <property type="match status" value="1"/>
</dbReference>
<sequence length="313" mass="33694">MRTNLQFSQRLTDAIQALHAATDRRTIARYIVALLADVAPNADYIYFYAFLPRHNVFAVLGVYGFPHYNSTLVVEANSPFGRTLGHREQYWARTPAEVAALYSFPADSSLAYERMSPLHRFASAATHASAVIQPCIIGQELQGTLWLESHSRAGAFSATDRSRISQLSTLVALLLRAAPHATILNSEGLAEVWDVLPANPTAQVATTGVCTPAMPAVPAAAPAPEAAPGNAPGNAQARANSQRGPILTPREAEVLAQIARGCTNSEAAEALHVSINTVRSHRRSLMRKLGAHNTVELLEAAARYGVVPMSQRD</sequence>
<dbReference type="SUPFAM" id="SSF46894">
    <property type="entry name" value="C-terminal effector domain of the bipartite response regulators"/>
    <property type="match status" value="1"/>
</dbReference>
<accession>A0ABZ0RA55</accession>
<dbReference type="InterPro" id="IPR036388">
    <property type="entry name" value="WH-like_DNA-bd_sf"/>
</dbReference>
<dbReference type="CDD" id="cd06170">
    <property type="entry name" value="LuxR_C_like"/>
    <property type="match status" value="1"/>
</dbReference>
<dbReference type="InterPro" id="IPR016032">
    <property type="entry name" value="Sig_transdc_resp-reg_C-effctor"/>
</dbReference>
<name>A0ABZ0RA55_9ACTO</name>
<evidence type="ECO:0000313" key="7">
    <source>
        <dbReference type="Proteomes" id="UP001323411"/>
    </source>
</evidence>
<dbReference type="Proteomes" id="UP001323411">
    <property type="component" value="Chromosome"/>
</dbReference>
<dbReference type="Gene3D" id="3.30.450.40">
    <property type="match status" value="1"/>
</dbReference>
<keyword evidence="3" id="KW-0804">Transcription</keyword>
<reference evidence="6 7" key="1">
    <citation type="submission" date="2023-10" db="EMBL/GenBank/DDBJ databases">
        <authorList>
            <person name="Choi B."/>
        </authorList>
    </citation>
    <scope>NUCLEOTIDE SEQUENCE [LARGE SCALE GENOMIC DNA]</scope>
    <source>
        <strain evidence="6 7">UMB5448B</strain>
    </source>
</reference>
<evidence type="ECO:0000256" key="3">
    <source>
        <dbReference type="ARBA" id="ARBA00023163"/>
    </source>
</evidence>
<organism evidence="6 7">
    <name type="scientific">Schaalia turicensis</name>
    <dbReference type="NCBI Taxonomy" id="131111"/>
    <lineage>
        <taxon>Bacteria</taxon>
        <taxon>Bacillati</taxon>
        <taxon>Actinomycetota</taxon>
        <taxon>Actinomycetes</taxon>
        <taxon>Actinomycetales</taxon>
        <taxon>Actinomycetaceae</taxon>
        <taxon>Schaalia</taxon>
    </lineage>
</organism>
<dbReference type="PANTHER" id="PTHR44688:SF16">
    <property type="entry name" value="DNA-BINDING TRANSCRIPTIONAL ACTIVATOR DEVR_DOSR"/>
    <property type="match status" value="1"/>
</dbReference>
<proteinExistence type="predicted"/>
<dbReference type="Pfam" id="PF00196">
    <property type="entry name" value="GerE"/>
    <property type="match status" value="1"/>
</dbReference>
<feature type="region of interest" description="Disordered" evidence="4">
    <location>
        <begin position="221"/>
        <end position="240"/>
    </location>
</feature>
<dbReference type="SMART" id="SM00421">
    <property type="entry name" value="HTH_LUXR"/>
    <property type="match status" value="1"/>
</dbReference>
<evidence type="ECO:0000256" key="1">
    <source>
        <dbReference type="ARBA" id="ARBA00023015"/>
    </source>
</evidence>
<dbReference type="RefSeq" id="WP_284911995.1">
    <property type="nucleotide sequence ID" value="NZ_CP138854.1"/>
</dbReference>
<dbReference type="SUPFAM" id="SSF55781">
    <property type="entry name" value="GAF domain-like"/>
    <property type="match status" value="1"/>
</dbReference>
<keyword evidence="7" id="KW-1185">Reference proteome</keyword>
<feature type="domain" description="HTH luxR-type" evidence="5">
    <location>
        <begin position="240"/>
        <end position="305"/>
    </location>
</feature>
<keyword evidence="2" id="KW-0238">DNA-binding</keyword>
<gene>
    <name evidence="6" type="ORF">R0V15_06945</name>
</gene>
<dbReference type="InterPro" id="IPR000792">
    <property type="entry name" value="Tscrpt_reg_LuxR_C"/>
</dbReference>
<dbReference type="InterPro" id="IPR029016">
    <property type="entry name" value="GAF-like_dom_sf"/>
</dbReference>
<evidence type="ECO:0000259" key="5">
    <source>
        <dbReference type="PROSITE" id="PS50043"/>
    </source>
</evidence>
<dbReference type="PRINTS" id="PR00038">
    <property type="entry name" value="HTHLUXR"/>
</dbReference>